<feature type="region of interest" description="Disordered" evidence="6">
    <location>
        <begin position="714"/>
        <end position="751"/>
    </location>
</feature>
<dbReference type="SMART" id="SM00050">
    <property type="entry name" value="DISIN"/>
    <property type="match status" value="1"/>
</dbReference>
<evidence type="ECO:0000259" key="9">
    <source>
        <dbReference type="PROSITE" id="PS50214"/>
    </source>
</evidence>
<dbReference type="InterPro" id="IPR001590">
    <property type="entry name" value="Peptidase_M12B"/>
</dbReference>
<feature type="domain" description="Peptidase M12B" evidence="10">
    <location>
        <begin position="212"/>
        <end position="431"/>
    </location>
</feature>
<feature type="binding site" evidence="5">
    <location>
        <position position="383"/>
    </location>
    <ligand>
        <name>Zn(2+)</name>
        <dbReference type="ChEBI" id="CHEBI:29105"/>
        <note>catalytic</note>
    </ligand>
</feature>
<feature type="compositionally biased region" description="Basic and acidic residues" evidence="6">
    <location>
        <begin position="739"/>
        <end position="751"/>
    </location>
</feature>
<keyword evidence="7" id="KW-0472">Membrane</keyword>
<dbReference type="PROSITE" id="PS50215">
    <property type="entry name" value="ADAM_MEPRO"/>
    <property type="match status" value="1"/>
</dbReference>
<dbReference type="InterPro" id="IPR024079">
    <property type="entry name" value="MetalloPept_cat_dom_sf"/>
</dbReference>
<dbReference type="Pfam" id="PF21299">
    <property type="entry name" value="ADAM10_Cys-rich"/>
    <property type="match status" value="1"/>
</dbReference>
<keyword evidence="8" id="KW-0732">Signal</keyword>
<feature type="active site" evidence="5">
    <location>
        <position position="374"/>
    </location>
</feature>
<dbReference type="Gene3D" id="3.40.390.10">
    <property type="entry name" value="Collagenase (Catalytic Domain)"/>
    <property type="match status" value="1"/>
</dbReference>
<dbReference type="OrthoDB" id="2149267at2759"/>
<evidence type="ECO:0000256" key="7">
    <source>
        <dbReference type="SAM" id="Phobius"/>
    </source>
</evidence>
<comment type="catalytic activity">
    <reaction evidence="1">
        <text>Endopeptidase of broad specificity.</text>
        <dbReference type="EC" id="3.4.24.81"/>
    </reaction>
</comment>
<evidence type="ECO:0000259" key="10">
    <source>
        <dbReference type="PROSITE" id="PS50215"/>
    </source>
</evidence>
<feature type="binding site" evidence="5">
    <location>
        <position position="377"/>
    </location>
    <ligand>
        <name>Zn(2+)</name>
        <dbReference type="ChEBI" id="CHEBI:29105"/>
        <note>catalytic</note>
    </ligand>
</feature>
<feature type="domain" description="Disintegrin" evidence="9">
    <location>
        <begin position="448"/>
        <end position="545"/>
    </location>
</feature>
<evidence type="ECO:0000256" key="8">
    <source>
        <dbReference type="SAM" id="SignalP"/>
    </source>
</evidence>
<keyword evidence="7" id="KW-0812">Transmembrane</keyword>
<evidence type="ECO:0000256" key="6">
    <source>
        <dbReference type="SAM" id="MobiDB-lite"/>
    </source>
</evidence>
<dbReference type="GO" id="GO:0046872">
    <property type="term" value="F:metal ion binding"/>
    <property type="evidence" value="ECO:0007669"/>
    <property type="project" value="UniProtKB-KW"/>
</dbReference>
<dbReference type="InterPro" id="IPR002870">
    <property type="entry name" value="Peptidase_M12B_N"/>
</dbReference>
<gene>
    <name evidence="12" type="primary">LOC110989645</name>
</gene>
<evidence type="ECO:0000256" key="4">
    <source>
        <dbReference type="ARBA" id="ARBA00023157"/>
    </source>
</evidence>
<keyword evidence="5" id="KW-0862">Zinc</keyword>
<keyword evidence="11" id="KW-1185">Reference proteome</keyword>
<dbReference type="GO" id="GO:0004222">
    <property type="term" value="F:metalloendopeptidase activity"/>
    <property type="evidence" value="ECO:0007669"/>
    <property type="project" value="InterPro"/>
</dbReference>
<evidence type="ECO:0000313" key="12">
    <source>
        <dbReference type="RefSeq" id="XP_022109880.1"/>
    </source>
</evidence>
<evidence type="ECO:0000256" key="3">
    <source>
        <dbReference type="ARBA" id="ARBA00022685"/>
    </source>
</evidence>
<proteinExistence type="predicted"/>
<dbReference type="PANTHER" id="PTHR45702">
    <property type="entry name" value="ADAM10/ADAM17 METALLOPEPTIDASE FAMILY MEMBER"/>
    <property type="match status" value="1"/>
</dbReference>
<dbReference type="Pfam" id="PF13574">
    <property type="entry name" value="Reprolysin_2"/>
    <property type="match status" value="1"/>
</dbReference>
<dbReference type="Proteomes" id="UP000694845">
    <property type="component" value="Unplaced"/>
</dbReference>
<dbReference type="InterPro" id="IPR001762">
    <property type="entry name" value="Disintegrin_dom"/>
</dbReference>
<sequence>MSRAKTIFALILLTSWESGASKAPTLSPFIRHYEMLNYDLEAVHQQHRRAVRSLEQSNVELKFTAHSRDFHLRLKRDTSVFLPSVTLETSNGDEVPEVNYFYSGELAGETGSYCHGSIVDGLFQGKIHVGEEVYSVEPAANYMKNPDSHSVIYEAKDVDYSSLGSSGCGMVGQIQKRMEERLKEMQKEEKMEDRGDSSSYFARHKRQAPSAQTCTLFIRTDIEFFERFGSKLAVIRQIGDHVQAASQIYSRTTFGDYTDINFAVAKIRIYTEADRNSPEYPFRDENLGVEKYLDYASNGDLSAYCLAYTFTNRDFANGVLGLAWIATDVAGSTGGLCAPKLSSRDTTLNTGIVTINNYGSYVPPLMSHNTLAHEIGHSFGSNHDPMDNQVCSPGGTSGNYLMFAHASSGVLANNDDFSICSIDEITRVLRSVFMGVSKRNCFVEQSSVTLCGNGILEENEMCDCGYEGMCGDSCCIAQNAENNRVNACQLTSTAMCSPQQGDCCDPMTCSYQPISHVCKTEDECSLSANCTGNSVRCSNAVSRPDSTKCDNGRKVCSNGACSLSVCSIHNLEECQCSTETEKCEICCQNPDQPASCVAASRINIRGPNEELLYKDAGSPCDDYMGYCDFFDSCRLANEDGPLAGIIRKIFFSEEDQLTDVIWSWIMANWWVILIIVVVLIIVMILVVFVCERLIPTTNPWHKEKEQLMRRASANVQLQKKRNRGSRYYGDPPPPTSFDQHPDNAEKRATRF</sequence>
<dbReference type="InterPro" id="IPR036436">
    <property type="entry name" value="Disintegrin_dom_sf"/>
</dbReference>
<dbReference type="RefSeq" id="XP_022109880.1">
    <property type="nucleotide sequence ID" value="XM_022254188.1"/>
</dbReference>
<feature type="binding site" evidence="5">
    <location>
        <position position="373"/>
    </location>
    <ligand>
        <name>Zn(2+)</name>
        <dbReference type="ChEBI" id="CHEBI:29105"/>
        <note>catalytic</note>
    </ligand>
</feature>
<dbReference type="GO" id="GO:0007219">
    <property type="term" value="P:Notch signaling pathway"/>
    <property type="evidence" value="ECO:0007669"/>
    <property type="project" value="TreeGrafter"/>
</dbReference>
<dbReference type="SUPFAM" id="SSF57552">
    <property type="entry name" value="Blood coagulation inhibitor (disintegrin)"/>
    <property type="match status" value="1"/>
</dbReference>
<dbReference type="PANTHER" id="PTHR45702:SF2">
    <property type="entry name" value="KUZBANIAN, ISOFORM A"/>
    <property type="match status" value="1"/>
</dbReference>
<evidence type="ECO:0000256" key="2">
    <source>
        <dbReference type="ARBA" id="ARBA00012332"/>
    </source>
</evidence>
<keyword evidence="4" id="KW-1015">Disulfide bond</keyword>
<keyword evidence="5" id="KW-0479">Metal-binding</keyword>
<accession>A0A8B7ZYQ1</accession>
<dbReference type="SUPFAM" id="SSF55486">
    <property type="entry name" value="Metalloproteases ('zincins'), catalytic domain"/>
    <property type="match status" value="1"/>
</dbReference>
<evidence type="ECO:0000256" key="5">
    <source>
        <dbReference type="PROSITE-ProRule" id="PRU00276"/>
    </source>
</evidence>
<dbReference type="GO" id="GO:0005886">
    <property type="term" value="C:plasma membrane"/>
    <property type="evidence" value="ECO:0007669"/>
    <property type="project" value="TreeGrafter"/>
</dbReference>
<feature type="signal peptide" evidence="8">
    <location>
        <begin position="1"/>
        <end position="21"/>
    </location>
</feature>
<keyword evidence="7" id="KW-1133">Transmembrane helix</keyword>
<feature type="chain" id="PRO_5034449682" description="ADAM10 endopeptidase" evidence="8">
    <location>
        <begin position="22"/>
        <end position="751"/>
    </location>
</feature>
<dbReference type="InterPro" id="IPR049038">
    <property type="entry name" value="ADAM10_Cys-rich"/>
</dbReference>
<dbReference type="OMA" id="FIRHYEM"/>
<dbReference type="EC" id="3.4.24.81" evidence="2"/>
<organism evidence="11 12">
    <name type="scientific">Acanthaster planci</name>
    <name type="common">Crown-of-thorns starfish</name>
    <dbReference type="NCBI Taxonomy" id="133434"/>
    <lineage>
        <taxon>Eukaryota</taxon>
        <taxon>Metazoa</taxon>
        <taxon>Echinodermata</taxon>
        <taxon>Eleutherozoa</taxon>
        <taxon>Asterozoa</taxon>
        <taxon>Asteroidea</taxon>
        <taxon>Valvatacea</taxon>
        <taxon>Valvatida</taxon>
        <taxon>Acanthasteridae</taxon>
        <taxon>Acanthaster</taxon>
    </lineage>
</organism>
<feature type="transmembrane region" description="Helical" evidence="7">
    <location>
        <begin position="669"/>
        <end position="694"/>
    </location>
</feature>
<dbReference type="InterPro" id="IPR051489">
    <property type="entry name" value="ADAM_Metalloproteinase"/>
</dbReference>
<evidence type="ECO:0000313" key="11">
    <source>
        <dbReference type="Proteomes" id="UP000694845"/>
    </source>
</evidence>
<reference evidence="12" key="1">
    <citation type="submission" date="2025-08" db="UniProtKB">
        <authorList>
            <consortium name="RefSeq"/>
        </authorList>
    </citation>
    <scope>IDENTIFICATION</scope>
</reference>
<dbReference type="KEGG" id="aplc:110989645"/>
<evidence type="ECO:0000256" key="1">
    <source>
        <dbReference type="ARBA" id="ARBA00001809"/>
    </source>
</evidence>
<dbReference type="PROSITE" id="PS50214">
    <property type="entry name" value="DISINTEGRIN_2"/>
    <property type="match status" value="1"/>
</dbReference>
<dbReference type="GO" id="GO:0006509">
    <property type="term" value="P:membrane protein ectodomain proteolysis"/>
    <property type="evidence" value="ECO:0007669"/>
    <property type="project" value="TreeGrafter"/>
</dbReference>
<dbReference type="Pfam" id="PF01562">
    <property type="entry name" value="Pep_M12B_propep"/>
    <property type="match status" value="1"/>
</dbReference>
<dbReference type="GeneID" id="110989645"/>
<dbReference type="AlphaFoldDB" id="A0A8B7ZYQ1"/>
<protein>
    <recommendedName>
        <fullName evidence="2">ADAM10 endopeptidase</fullName>
        <ecNumber evidence="2">3.4.24.81</ecNumber>
    </recommendedName>
</protein>
<dbReference type="Gene3D" id="4.10.70.10">
    <property type="entry name" value="Disintegrin domain"/>
    <property type="match status" value="1"/>
</dbReference>
<comment type="caution">
    <text evidence="5">Lacks conserved residue(s) required for the propagation of feature annotation.</text>
</comment>
<keyword evidence="3" id="KW-0165">Cleavage on pair of basic residues</keyword>
<name>A0A8B7ZYQ1_ACAPL</name>